<dbReference type="CDD" id="cd00037">
    <property type="entry name" value="CLECT"/>
    <property type="match status" value="1"/>
</dbReference>
<dbReference type="SUPFAM" id="SSF56436">
    <property type="entry name" value="C-type lectin-like"/>
    <property type="match status" value="2"/>
</dbReference>
<dbReference type="InterPro" id="IPR016186">
    <property type="entry name" value="C-type_lectin-like/link_sf"/>
</dbReference>
<dbReference type="Pfam" id="PF00059">
    <property type="entry name" value="Lectin_C"/>
    <property type="match status" value="1"/>
</dbReference>
<dbReference type="WBParaSite" id="PSU_v2.g14171.t1">
    <property type="protein sequence ID" value="PSU_v2.g14171.t1"/>
    <property type="gene ID" value="PSU_v2.g14171"/>
</dbReference>
<evidence type="ECO:0000313" key="3">
    <source>
        <dbReference type="WBParaSite" id="PSU_v2.g14171.t1"/>
    </source>
</evidence>
<dbReference type="AlphaFoldDB" id="A0A914Y4L4"/>
<dbReference type="InterPro" id="IPR016187">
    <property type="entry name" value="CTDL_fold"/>
</dbReference>
<dbReference type="InterPro" id="IPR001304">
    <property type="entry name" value="C-type_lectin-like"/>
</dbReference>
<evidence type="ECO:0000259" key="1">
    <source>
        <dbReference type="PROSITE" id="PS50041"/>
    </source>
</evidence>
<organism evidence="2 3">
    <name type="scientific">Panagrolaimus superbus</name>
    <dbReference type="NCBI Taxonomy" id="310955"/>
    <lineage>
        <taxon>Eukaryota</taxon>
        <taxon>Metazoa</taxon>
        <taxon>Ecdysozoa</taxon>
        <taxon>Nematoda</taxon>
        <taxon>Chromadorea</taxon>
        <taxon>Rhabditida</taxon>
        <taxon>Tylenchina</taxon>
        <taxon>Panagrolaimomorpha</taxon>
        <taxon>Panagrolaimoidea</taxon>
        <taxon>Panagrolaimidae</taxon>
        <taxon>Panagrolaimus</taxon>
    </lineage>
</organism>
<dbReference type="InterPro" id="IPR050111">
    <property type="entry name" value="C-type_lectin/snaclec_domain"/>
</dbReference>
<protein>
    <submittedName>
        <fullName evidence="3">C-type lectin domain-containing protein</fullName>
    </submittedName>
</protein>
<keyword evidence="2" id="KW-1185">Reference proteome</keyword>
<proteinExistence type="predicted"/>
<reference evidence="3" key="1">
    <citation type="submission" date="2022-11" db="UniProtKB">
        <authorList>
            <consortium name="WormBaseParasite"/>
        </authorList>
    </citation>
    <scope>IDENTIFICATION</scope>
</reference>
<dbReference type="SMART" id="SM00034">
    <property type="entry name" value="CLECT"/>
    <property type="match status" value="1"/>
</dbReference>
<feature type="domain" description="C-type lectin" evidence="1">
    <location>
        <begin position="13"/>
        <end position="137"/>
    </location>
</feature>
<name>A0A914Y4L4_9BILA</name>
<dbReference type="Gene3D" id="3.10.100.10">
    <property type="entry name" value="Mannose-Binding Protein A, subunit A"/>
    <property type="match status" value="2"/>
</dbReference>
<sequence>MAAAKCPSNTTEWQSSCFSFYANATGFADAELICAQTGGHLASIHDGFANALLALKKILEEANKHFHESTITDFWIGATNLLGSKAWNWTDGSGIDFTDWKKGEPQNISGSNCAALSISDGYWTAEDCFKSKPFSCSTSTTPTYPLTANCSQGWTYFAPTHSCYGVNAGGPLNSWTVSENYCEKNVSHLPSIHSFAEYQFILSKFKYFLSI</sequence>
<dbReference type="Proteomes" id="UP000887577">
    <property type="component" value="Unplaced"/>
</dbReference>
<accession>A0A914Y4L4</accession>
<dbReference type="PROSITE" id="PS50041">
    <property type="entry name" value="C_TYPE_LECTIN_2"/>
    <property type="match status" value="1"/>
</dbReference>
<dbReference type="PANTHER" id="PTHR22803">
    <property type="entry name" value="MANNOSE, PHOSPHOLIPASE, LECTIN RECEPTOR RELATED"/>
    <property type="match status" value="1"/>
</dbReference>
<evidence type="ECO:0000313" key="2">
    <source>
        <dbReference type="Proteomes" id="UP000887577"/>
    </source>
</evidence>